<dbReference type="PANTHER" id="PTHR43462">
    <property type="entry name" value="ALANYL-TRNA EDITING PROTEIN"/>
    <property type="match status" value="1"/>
</dbReference>
<dbReference type="AlphaFoldDB" id="A0A8S1S4F2"/>
<protein>
    <recommendedName>
        <fullName evidence="3">Threonyl/alanyl tRNA synthetase SAD domain-containing protein</fullName>
    </recommendedName>
</protein>
<dbReference type="EMBL" id="CAJJDP010000004">
    <property type="protein sequence ID" value="CAD8134587.1"/>
    <property type="molecule type" value="Genomic_DNA"/>
</dbReference>
<dbReference type="InterPro" id="IPR051335">
    <property type="entry name" value="Alanyl-tRNA_Editing_Enzymes"/>
</dbReference>
<organism evidence="1 2">
    <name type="scientific">Paramecium octaurelia</name>
    <dbReference type="NCBI Taxonomy" id="43137"/>
    <lineage>
        <taxon>Eukaryota</taxon>
        <taxon>Sar</taxon>
        <taxon>Alveolata</taxon>
        <taxon>Ciliophora</taxon>
        <taxon>Intramacronucleata</taxon>
        <taxon>Oligohymenophorea</taxon>
        <taxon>Peniculida</taxon>
        <taxon>Parameciidae</taxon>
        <taxon>Paramecium</taxon>
    </lineage>
</organism>
<proteinExistence type="predicted"/>
<evidence type="ECO:0008006" key="3">
    <source>
        <dbReference type="Google" id="ProtNLM"/>
    </source>
</evidence>
<accession>A0A8S1S4F2</accession>
<evidence type="ECO:0000313" key="1">
    <source>
        <dbReference type="EMBL" id="CAD8134587.1"/>
    </source>
</evidence>
<sequence>MQIYQRIIRNFCRKMEQEQIQIQKYLEDSYLTQYPSTILDVQNVLINDAKKQNVNVIQLLLKENIFHPQGGGQPDDEGQIKINDNLFNVMSLQNDKPKQQVLLNLQHQQQLFDLLIEAKQSNQSVIQIVNEQQRRNFARLHSAGHFIDMVVKKLGLKWAGAKGYHFPDGSYVEYTGTLEGKPEDTQLSLQQTCDQLLNETEENDSKQVEYLNEEQLSQRLGGEVPHYFKGAQNVRYIKLCKYDDGCPCGGTHVNHVKELIKVNIVKIQKKGKFVRVSYKVQ</sequence>
<reference evidence="1" key="1">
    <citation type="submission" date="2021-01" db="EMBL/GenBank/DDBJ databases">
        <authorList>
            <consortium name="Genoscope - CEA"/>
            <person name="William W."/>
        </authorList>
    </citation>
    <scope>NUCLEOTIDE SEQUENCE</scope>
</reference>
<gene>
    <name evidence="1" type="ORF">POCTA_138.1.T0050507</name>
</gene>
<dbReference type="OrthoDB" id="288942at2759"/>
<dbReference type="OMA" id="MPVEIDF"/>
<keyword evidence="2" id="KW-1185">Reference proteome</keyword>
<evidence type="ECO:0000313" key="2">
    <source>
        <dbReference type="Proteomes" id="UP000683925"/>
    </source>
</evidence>
<dbReference type="FunFam" id="3.30.980.10:FF:000008">
    <property type="entry name" value="Similar to alanyl-tRNA synthetase"/>
    <property type="match status" value="1"/>
</dbReference>
<dbReference type="Proteomes" id="UP000683925">
    <property type="component" value="Unassembled WGS sequence"/>
</dbReference>
<dbReference type="PANTHER" id="PTHR43462:SF2">
    <property type="entry name" value="THREONYL AND ALANYL TRNA SYNTHETASE SECOND ADDITIONAL DOMAIN-CONTAINING PROTEIN"/>
    <property type="match status" value="1"/>
</dbReference>
<name>A0A8S1S4F2_PAROT</name>
<comment type="caution">
    <text evidence="1">The sequence shown here is derived from an EMBL/GenBank/DDBJ whole genome shotgun (WGS) entry which is preliminary data.</text>
</comment>